<dbReference type="Proteomes" id="UP001165679">
    <property type="component" value="Unassembled WGS sequence"/>
</dbReference>
<dbReference type="InterPro" id="IPR036388">
    <property type="entry name" value="WH-like_DNA-bd_sf"/>
</dbReference>
<dbReference type="Gene3D" id="1.10.10.10">
    <property type="entry name" value="Winged helix-like DNA-binding domain superfamily/Winged helix DNA-binding domain"/>
    <property type="match status" value="1"/>
</dbReference>
<dbReference type="GO" id="GO:0016987">
    <property type="term" value="F:sigma factor activity"/>
    <property type="evidence" value="ECO:0007669"/>
    <property type="project" value="InterPro"/>
</dbReference>
<dbReference type="Pfam" id="PF08281">
    <property type="entry name" value="Sigma70_r4_2"/>
    <property type="match status" value="1"/>
</dbReference>
<sequence>MPRPGGGAEIATHSADPFEERRRPLLRLAYRLLGSLAHAEDIVQDAYLHWHSADRAAIDNPPAFLTTVVTRLCLDHLQSARVQQDDDAGAWPPEPLLDARAPGDDDDGVAGALSVALMTTLERLSPPERAAFLLRDAFDLEFDTVAKVLGRSNAECRRLASRAREEVRASPSRLQRSADAGIALIRDFMQASRSGDAGALRKLLTKDAVLVSDGGGRTLSPLNPVRGPERISRFFADLVRKYGHEPLVPLEIVRINGLPGYLTNEPGGVLQTTALEIDGESISAIYIVRNPEDLAHIQGLVSSGRA</sequence>
<evidence type="ECO:0000313" key="5">
    <source>
        <dbReference type="Proteomes" id="UP001165679"/>
    </source>
</evidence>
<dbReference type="PANTHER" id="PTHR30173:SF43">
    <property type="entry name" value="ECF RNA POLYMERASE SIGMA FACTOR SIGI-RELATED"/>
    <property type="match status" value="1"/>
</dbReference>
<dbReference type="InterPro" id="IPR013249">
    <property type="entry name" value="RNA_pol_sigma70_r4_t2"/>
</dbReference>
<protein>
    <submittedName>
        <fullName evidence="4">RNA polymerase sigma factor SigJ</fullName>
    </submittedName>
</protein>
<dbReference type="PANTHER" id="PTHR30173">
    <property type="entry name" value="SIGMA 19 FACTOR"/>
    <property type="match status" value="1"/>
</dbReference>
<dbReference type="AlphaFoldDB" id="A0AA42CF91"/>
<evidence type="ECO:0000313" key="4">
    <source>
        <dbReference type="EMBL" id="MCW3474526.1"/>
    </source>
</evidence>
<dbReference type="NCBIfam" id="NF007214">
    <property type="entry name" value="PRK09636.1"/>
    <property type="match status" value="1"/>
</dbReference>
<dbReference type="GO" id="GO:0003677">
    <property type="term" value="F:DNA binding"/>
    <property type="evidence" value="ECO:0007669"/>
    <property type="project" value="InterPro"/>
</dbReference>
<dbReference type="InterPro" id="IPR052704">
    <property type="entry name" value="ECF_Sigma-70_Domain"/>
</dbReference>
<dbReference type="RefSeq" id="WP_264713168.1">
    <property type="nucleotide sequence ID" value="NZ_JAPDNT010000004.1"/>
</dbReference>
<dbReference type="SUPFAM" id="SSF88659">
    <property type="entry name" value="Sigma3 and sigma4 domains of RNA polymerase sigma factors"/>
    <property type="match status" value="1"/>
</dbReference>
<dbReference type="InterPro" id="IPR007627">
    <property type="entry name" value="RNA_pol_sigma70_r2"/>
</dbReference>
<accession>A0AA42CF91</accession>
<comment type="caution">
    <text evidence="4">The sequence shown here is derived from an EMBL/GenBank/DDBJ whole genome shotgun (WGS) entry which is preliminary data.</text>
</comment>
<dbReference type="SUPFAM" id="SSF54427">
    <property type="entry name" value="NTF2-like"/>
    <property type="match status" value="1"/>
</dbReference>
<dbReference type="Pfam" id="PF04542">
    <property type="entry name" value="Sigma70_r2"/>
    <property type="match status" value="1"/>
</dbReference>
<dbReference type="InterPro" id="IPR013325">
    <property type="entry name" value="RNA_pol_sigma_r2"/>
</dbReference>
<dbReference type="InterPro" id="IPR032710">
    <property type="entry name" value="NTF2-like_dom_sf"/>
</dbReference>
<evidence type="ECO:0000259" key="3">
    <source>
        <dbReference type="Pfam" id="PF08281"/>
    </source>
</evidence>
<reference evidence="4" key="1">
    <citation type="submission" date="2022-09" db="EMBL/GenBank/DDBJ databases">
        <title>Rhodovastum sp. nov. RN2-1 isolated from soil in Seongnam, South Korea.</title>
        <authorList>
            <person name="Le N.T."/>
        </authorList>
    </citation>
    <scope>NUCLEOTIDE SEQUENCE</scope>
    <source>
        <strain evidence="4">RN2-1</strain>
    </source>
</reference>
<dbReference type="GO" id="GO:0006352">
    <property type="term" value="P:DNA-templated transcription initiation"/>
    <property type="evidence" value="ECO:0007669"/>
    <property type="project" value="InterPro"/>
</dbReference>
<feature type="domain" description="RNA polymerase sigma factor 70 region 4 type 2" evidence="3">
    <location>
        <begin position="115"/>
        <end position="166"/>
    </location>
</feature>
<dbReference type="InterPro" id="IPR013324">
    <property type="entry name" value="RNA_pol_sigma_r3/r4-like"/>
</dbReference>
<keyword evidence="5" id="KW-1185">Reference proteome</keyword>
<comment type="subunit">
    <text evidence="1">Interacts transiently with the RNA polymerase catalytic core formed by RpoA, RpoB, RpoC and RpoZ (2 alpha, 1 beta, 1 beta' and 1 omega subunit) to form the RNA polymerase holoenzyme that can initiate transcription.</text>
</comment>
<evidence type="ECO:0000259" key="2">
    <source>
        <dbReference type="Pfam" id="PF04542"/>
    </source>
</evidence>
<reference evidence="4" key="2">
    <citation type="submission" date="2022-10" db="EMBL/GenBank/DDBJ databases">
        <authorList>
            <person name="Trinh H.N."/>
        </authorList>
    </citation>
    <scope>NUCLEOTIDE SEQUENCE</scope>
    <source>
        <strain evidence="4">RN2-1</strain>
    </source>
</reference>
<dbReference type="EMBL" id="JAPDNT010000004">
    <property type="protein sequence ID" value="MCW3474526.1"/>
    <property type="molecule type" value="Genomic_DNA"/>
</dbReference>
<evidence type="ECO:0000256" key="1">
    <source>
        <dbReference type="ARBA" id="ARBA00011344"/>
    </source>
</evidence>
<dbReference type="Gene3D" id="1.10.1740.10">
    <property type="match status" value="1"/>
</dbReference>
<organism evidence="4 5">
    <name type="scientific">Limobrevibacterium gyesilva</name>
    <dbReference type="NCBI Taxonomy" id="2991712"/>
    <lineage>
        <taxon>Bacteria</taxon>
        <taxon>Pseudomonadati</taxon>
        <taxon>Pseudomonadota</taxon>
        <taxon>Alphaproteobacteria</taxon>
        <taxon>Acetobacterales</taxon>
        <taxon>Acetobacteraceae</taxon>
        <taxon>Limobrevibacterium</taxon>
    </lineage>
</organism>
<dbReference type="SUPFAM" id="SSF88946">
    <property type="entry name" value="Sigma2 domain of RNA polymerase sigma factors"/>
    <property type="match status" value="1"/>
</dbReference>
<name>A0AA42CF91_9PROT</name>
<proteinExistence type="predicted"/>
<gene>
    <name evidence="4" type="primary">sigJ</name>
    <name evidence="4" type="ORF">OL599_08005</name>
</gene>
<feature type="domain" description="RNA polymerase sigma-70 region 2" evidence="2">
    <location>
        <begin position="19"/>
        <end position="81"/>
    </location>
</feature>
<dbReference type="Gene3D" id="3.10.450.50">
    <property type="match status" value="1"/>
</dbReference>